<reference evidence="2" key="1">
    <citation type="submission" date="2021-02" db="EMBL/GenBank/DDBJ databases">
        <authorList>
            <person name="Dougan E. K."/>
            <person name="Rhodes N."/>
            <person name="Thang M."/>
            <person name="Chan C."/>
        </authorList>
    </citation>
    <scope>NUCLEOTIDE SEQUENCE</scope>
</reference>
<feature type="region of interest" description="Disordered" evidence="1">
    <location>
        <begin position="414"/>
        <end position="435"/>
    </location>
</feature>
<feature type="compositionally biased region" description="Low complexity" evidence="1">
    <location>
        <begin position="37"/>
        <end position="46"/>
    </location>
</feature>
<accession>A0A813JRC7</accession>
<feature type="compositionally biased region" description="Low complexity" evidence="1">
    <location>
        <begin position="136"/>
        <end position="183"/>
    </location>
</feature>
<feature type="compositionally biased region" description="Pro residues" evidence="1">
    <location>
        <begin position="734"/>
        <end position="747"/>
    </location>
</feature>
<feature type="compositionally biased region" description="Basic residues" evidence="1">
    <location>
        <begin position="547"/>
        <end position="562"/>
    </location>
</feature>
<feature type="non-terminal residue" evidence="2">
    <location>
        <position position="1870"/>
    </location>
</feature>
<dbReference type="Proteomes" id="UP000626109">
    <property type="component" value="Unassembled WGS sequence"/>
</dbReference>
<gene>
    <name evidence="2" type="ORF">PGLA2088_LOCUS24023</name>
</gene>
<evidence type="ECO:0008006" key="4">
    <source>
        <dbReference type="Google" id="ProtNLM"/>
    </source>
</evidence>
<evidence type="ECO:0000313" key="2">
    <source>
        <dbReference type="EMBL" id="CAE8684611.1"/>
    </source>
</evidence>
<dbReference type="EMBL" id="CAJNNW010026336">
    <property type="protein sequence ID" value="CAE8684611.1"/>
    <property type="molecule type" value="Genomic_DNA"/>
</dbReference>
<dbReference type="PANTHER" id="PTHR48125:SF10">
    <property type="entry name" value="OS12G0136300 PROTEIN"/>
    <property type="match status" value="1"/>
</dbReference>
<dbReference type="Gene3D" id="3.40.50.150">
    <property type="entry name" value="Vaccinia Virus protein VP39"/>
    <property type="match status" value="1"/>
</dbReference>
<feature type="region of interest" description="Disordered" evidence="1">
    <location>
        <begin position="526"/>
        <end position="584"/>
    </location>
</feature>
<feature type="compositionally biased region" description="Low complexity" evidence="1">
    <location>
        <begin position="565"/>
        <end position="580"/>
    </location>
</feature>
<protein>
    <recommendedName>
        <fullName evidence="4">DNA (cytosine-5-)-methyltransferase</fullName>
    </recommendedName>
</protein>
<feature type="compositionally biased region" description="Pro residues" evidence="1">
    <location>
        <begin position="462"/>
        <end position="471"/>
    </location>
</feature>
<dbReference type="SUPFAM" id="SSF53335">
    <property type="entry name" value="S-adenosyl-L-methionine-dependent methyltransferases"/>
    <property type="match status" value="1"/>
</dbReference>
<dbReference type="InterPro" id="IPR029063">
    <property type="entry name" value="SAM-dependent_MTases_sf"/>
</dbReference>
<name>A0A813JRC7_POLGL</name>
<organism evidence="2 3">
    <name type="scientific">Polarella glacialis</name>
    <name type="common">Dinoflagellate</name>
    <dbReference type="NCBI Taxonomy" id="89957"/>
    <lineage>
        <taxon>Eukaryota</taxon>
        <taxon>Sar</taxon>
        <taxon>Alveolata</taxon>
        <taxon>Dinophyceae</taxon>
        <taxon>Suessiales</taxon>
        <taxon>Suessiaceae</taxon>
        <taxon>Polarella</taxon>
    </lineage>
</organism>
<feature type="region of interest" description="Disordered" evidence="1">
    <location>
        <begin position="729"/>
        <end position="760"/>
    </location>
</feature>
<feature type="region of interest" description="Disordered" evidence="1">
    <location>
        <begin position="450"/>
        <end position="513"/>
    </location>
</feature>
<proteinExistence type="predicted"/>
<dbReference type="PANTHER" id="PTHR48125">
    <property type="entry name" value="LP07818P1"/>
    <property type="match status" value="1"/>
</dbReference>
<evidence type="ECO:0000256" key="1">
    <source>
        <dbReference type="SAM" id="MobiDB-lite"/>
    </source>
</evidence>
<comment type="caution">
    <text evidence="2">The sequence shown here is derived from an EMBL/GenBank/DDBJ whole genome shotgun (WGS) entry which is preliminary data.</text>
</comment>
<evidence type="ECO:0000313" key="3">
    <source>
        <dbReference type="Proteomes" id="UP000626109"/>
    </source>
</evidence>
<sequence length="1870" mass="204417">MSCPFCSGSLEVRVRIVQEQIATLQRGLGSPQDREGSGAASSAEAGQAVPPGGEDKAFRTVGEVAEQLRQSLSSGLPPAPLGFASKAAAPPPKAGTARVHFEVDADSLLGATPKSAALSKASAGTWSPSLRHPRAKSATASASSRKPAASPKSPSPARSRSSSFQELTPSPKRSPSRASRISSWADATEEENAQRPASPSKPPPSREEEERISASVEGGKGSPLTGIYMAPKLGRTASSLRAAITRGKKTVKTPRFRLIRKDASRRQCLEAGRTISSPDWAPGDLRRADRLLLRVQSELGSITAVGRIAEIGLQREGIFALLKLEGVQDPSFRKAMVRESIASREDLGKRWLDLCDAVSCPLATGDSVHLHLESVRLLHEQKVPWGENLLAVSPAELRAWEEQSATEDLPLRHDAASQKAAPHPEAWPEEDEGAEMKSLHALAREFGFEKGPGQKLKKLKPTFPPVPPPANLPEEDDEVRSQEDVGKKKKASARQGLRPAQEASSSSRGAPNMCIGEFLSQKMLEHSGSAEKPQTQLLPDVGPDIKAKKKRGKRRRRSRRKGRGSESTSESGSTSSEGEGNFSREENRIRQLALAKPGFLTLTTLRGLGEALVRETGEGQGSGLNPLFLKYVNLVLLRQHSLAPGPRQEVRTLATALDLLVVGRVAAALDVLSQRFKAIELAQVHGSYKVASHLELVARDEQALSSRLETKEAVRELKRDVKLEELLKTHAKSSPPPPPPLSFPPPGKGGSLRSEAPLGFPRQGEGPVTEIPCLAGLSLAEVGIKLFGLVQAGRNLPSELQLALSDLWRPSTGSLLFTTREASSTALGEASASLLPIPAEVPEIEVEYVQIEPKSQLVASGLKSQCEWPLKPLTARVHCDDANWFEVAKGLIDYRVCVPLPLSEVFGWHDSKLLSGLFGIQKCEQTSSGIEILRFIMNLIPFNGICSDNIKGDIATLPMFSQWTPLELLVEDVFLLSSEDLKCMFYLFGLDDVWLKFQAFNRVLPEALWPVGATEPHVLASRVLGMGFIGSVGIAQHLRRNMLLANKPQGAGLNACAELRKDRAFPSGTAGFWKVYLDNWDELRVTSRTSARLLEGKPSPENLDIHDKVLSTSGNCKWAWGVLMGVFLVPLARMDFRRPYCHVVAASDASKSGGGVTASRGLTPWGVKAALSPTNLITDFQTDCSILGVGCFDGTSALQVALEILGAPMAGFISIENKMEAIRVIRANYPSTQHFFGHPIIWRGSDSPLDLVGAGPPCQGVSVLNAGRLGAIEDPRSSLQSRVAWLRDLFILGFPWAKVHVLEESVASMAAVDRATYSEPIGFLPVRICARGVSLCARPRLYWIDWRLNLEDGVSVLDERDAGWQAFAPIELCVPFGDQRDFLSPGWQKEEVNRPFPTFTTSIPRENPGPQPAGLQSCDTDAIKRWEMDRFRFPPYTYNQVHLVINKAGVLRQPNVEEREVMLGFPRGYTQACLPKGVRSSRPRLWEDTRLSLLGNSWSVPVVSWLLKNLLVAEGLIPEISLHTLVARFNPRELCGSLHQVLDRPPLGSLPPNLPGSSEALELALVRNISKSSSSKGSDVKMTSGGTEGPDVWPRKAIPSKLWRWRTICSWRFKHLHGPEHINVLELRAFLTSLRWRLRKKGGIAKRFFHLLDSQVNLGILAKGRTSSRKLSPVLRQISALLLTANMLPICAYVNTHDNPADKPSRRLVKKQWVKIWEFDELLCLFVEHLWEEGEGRAKAADTLASLQDARPGSNASFQQLGVLLKLGASMSCLQEPHLSPKTWLNLWLEQDWPGVDQISALPVSWLSEYSFARVSLMLGASEGVVIDDPALLKLVNAWTLPLKGVRQAAETGARSSLARPSRCHIGVHR</sequence>
<feature type="region of interest" description="Disordered" evidence="1">
    <location>
        <begin position="25"/>
        <end position="99"/>
    </location>
</feature>
<feature type="region of interest" description="Disordered" evidence="1">
    <location>
        <begin position="120"/>
        <end position="225"/>
    </location>
</feature>